<feature type="region of interest" description="Disordered" evidence="1">
    <location>
        <begin position="247"/>
        <end position="380"/>
    </location>
</feature>
<feature type="compositionally biased region" description="Low complexity" evidence="1">
    <location>
        <begin position="270"/>
        <end position="282"/>
    </location>
</feature>
<feature type="compositionally biased region" description="Polar residues" evidence="1">
    <location>
        <begin position="127"/>
        <end position="137"/>
    </location>
</feature>
<feature type="region of interest" description="Disordered" evidence="1">
    <location>
        <begin position="62"/>
        <end position="82"/>
    </location>
</feature>
<protein>
    <submittedName>
        <fullName evidence="2">Uncharacterized protein</fullName>
    </submittedName>
</protein>
<proteinExistence type="predicted"/>
<keyword evidence="3" id="KW-1185">Reference proteome</keyword>
<comment type="caution">
    <text evidence="2">The sequence shown here is derived from an EMBL/GenBank/DDBJ whole genome shotgun (WGS) entry which is preliminary data.</text>
</comment>
<evidence type="ECO:0000313" key="2">
    <source>
        <dbReference type="EMBL" id="KAF6225127.1"/>
    </source>
</evidence>
<evidence type="ECO:0000313" key="3">
    <source>
        <dbReference type="Proteomes" id="UP000593566"/>
    </source>
</evidence>
<feature type="compositionally biased region" description="Polar residues" evidence="1">
    <location>
        <begin position="362"/>
        <end position="380"/>
    </location>
</feature>
<feature type="compositionally biased region" description="Basic and acidic residues" evidence="1">
    <location>
        <begin position="332"/>
        <end position="342"/>
    </location>
</feature>
<feature type="compositionally biased region" description="Polar residues" evidence="1">
    <location>
        <begin position="247"/>
        <end position="269"/>
    </location>
</feature>
<feature type="compositionally biased region" description="Basic and acidic residues" evidence="1">
    <location>
        <begin position="400"/>
        <end position="413"/>
    </location>
</feature>
<gene>
    <name evidence="2" type="ORF">HO133_010323</name>
</gene>
<dbReference type="Proteomes" id="UP000593566">
    <property type="component" value="Unassembled WGS sequence"/>
</dbReference>
<reference evidence="2 3" key="1">
    <citation type="journal article" date="2020" name="Genomics">
        <title>Complete, high-quality genomes from long-read metagenomic sequencing of two wolf lichen thalli reveals enigmatic genome architecture.</title>
        <authorList>
            <person name="McKenzie S.K."/>
            <person name="Walston R.F."/>
            <person name="Allen J.L."/>
        </authorList>
    </citation>
    <scope>NUCLEOTIDE SEQUENCE [LARGE SCALE GENOMIC DNA]</scope>
    <source>
        <strain evidence="2">WasteWater1</strain>
    </source>
</reference>
<dbReference type="RefSeq" id="XP_037153994.1">
    <property type="nucleotide sequence ID" value="XM_037301177.1"/>
</dbReference>
<dbReference type="GeneID" id="59338714"/>
<feature type="region of interest" description="Disordered" evidence="1">
    <location>
        <begin position="110"/>
        <end position="153"/>
    </location>
</feature>
<feature type="region of interest" description="Disordered" evidence="1">
    <location>
        <begin position="397"/>
        <end position="423"/>
    </location>
</feature>
<accession>A0A8H6FE43</accession>
<sequence>MSTLLLPITAPDIFDPTMIQAAARTALLTTTIMLSSYAEMEDAVGNEEWERINQPEVRKRVQNRLSQRRHSEYPTVSSSSPRLHAVAEYSTQGDKLRQQREPVSHEIIIPPSFTSSYTMEGAPGTSDYPSPSLSFNGQDDRHNLPRPNQPQEGYDAFDAFNAQDMLPPDHTVSTTMAQPAQVGSVGMNRSMTPHMGRPAMNNSYQPNNMQPLGSLASGPPTLPAVSRNEYWDSQSLSDPQWAIPSFHQNSVPASNLPAGTNNPRHTSSHMPRPMVRPMPRRVSNASSNQQTNILPTPRASDSHSSPVLQRNIANQAYPRSSSHLENANTESESTRKHNDACSHCRTCRAPSSFDDQKPGQASPKTPTSTPSRDSSQTNSPDHLEILANCSKVLANLARQSDYRDENEPEERPRSSKRSKTNLDDYYVDVNRTLQEDDYGDGHHRHNVIGKVVILCVKNGRKTKGK</sequence>
<dbReference type="AlphaFoldDB" id="A0A8H6FE43"/>
<evidence type="ECO:0000256" key="1">
    <source>
        <dbReference type="SAM" id="MobiDB-lite"/>
    </source>
</evidence>
<name>A0A8H6FE43_9LECA</name>
<feature type="compositionally biased region" description="Polar residues" evidence="1">
    <location>
        <begin position="283"/>
        <end position="294"/>
    </location>
</feature>
<organism evidence="2 3">
    <name type="scientific">Letharia lupina</name>
    <dbReference type="NCBI Taxonomy" id="560253"/>
    <lineage>
        <taxon>Eukaryota</taxon>
        <taxon>Fungi</taxon>
        <taxon>Dikarya</taxon>
        <taxon>Ascomycota</taxon>
        <taxon>Pezizomycotina</taxon>
        <taxon>Lecanoromycetes</taxon>
        <taxon>OSLEUM clade</taxon>
        <taxon>Lecanoromycetidae</taxon>
        <taxon>Lecanorales</taxon>
        <taxon>Lecanorineae</taxon>
        <taxon>Parmeliaceae</taxon>
        <taxon>Letharia</taxon>
    </lineage>
</organism>
<dbReference type="EMBL" id="JACCJB010000008">
    <property type="protein sequence ID" value="KAF6225127.1"/>
    <property type="molecule type" value="Genomic_DNA"/>
</dbReference>
<feature type="compositionally biased region" description="Polar residues" evidence="1">
    <location>
        <begin position="302"/>
        <end position="331"/>
    </location>
</feature>